<gene>
    <name evidence="2" type="ORF">PSTT_14351</name>
</gene>
<dbReference type="EMBL" id="PKSL01000223">
    <property type="protein sequence ID" value="POV98559.1"/>
    <property type="molecule type" value="Genomic_DNA"/>
</dbReference>
<feature type="region of interest" description="Disordered" evidence="1">
    <location>
        <begin position="155"/>
        <end position="217"/>
    </location>
</feature>
<dbReference type="AlphaFoldDB" id="A0A2S4UMR7"/>
<feature type="compositionally biased region" description="Basic and acidic residues" evidence="1">
    <location>
        <begin position="198"/>
        <end position="207"/>
    </location>
</feature>
<protein>
    <submittedName>
        <fullName evidence="2">Uncharacterized protein</fullName>
    </submittedName>
</protein>
<dbReference type="VEuPathDB" id="FungiDB:PSTT_14351"/>
<feature type="compositionally biased region" description="Polar residues" evidence="1">
    <location>
        <begin position="1"/>
        <end position="13"/>
    </location>
</feature>
<dbReference type="VEuPathDB" id="FungiDB:PSHT_13912"/>
<feature type="compositionally biased region" description="Polar residues" evidence="1">
    <location>
        <begin position="27"/>
        <end position="36"/>
    </location>
</feature>
<dbReference type="PANTHER" id="PTHR33324:SF2">
    <property type="entry name" value="MYB_SANT-LIKE DNA-BINDING DOMAIN-CONTAINING PROTEIN"/>
    <property type="match status" value="1"/>
</dbReference>
<feature type="compositionally biased region" description="Gly residues" evidence="1">
    <location>
        <begin position="168"/>
        <end position="181"/>
    </location>
</feature>
<feature type="compositionally biased region" description="Low complexity" evidence="1">
    <location>
        <begin position="401"/>
        <end position="412"/>
    </location>
</feature>
<feature type="compositionally biased region" description="Basic and acidic residues" evidence="1">
    <location>
        <begin position="377"/>
        <end position="387"/>
    </location>
</feature>
<evidence type="ECO:0000256" key="1">
    <source>
        <dbReference type="SAM" id="MobiDB-lite"/>
    </source>
</evidence>
<feature type="compositionally biased region" description="Polar residues" evidence="1">
    <location>
        <begin position="52"/>
        <end position="76"/>
    </location>
</feature>
<feature type="region of interest" description="Disordered" evidence="1">
    <location>
        <begin position="365"/>
        <end position="476"/>
    </location>
</feature>
<accession>A0A2S4UMR7</accession>
<feature type="compositionally biased region" description="Low complexity" evidence="1">
    <location>
        <begin position="432"/>
        <end position="444"/>
    </location>
</feature>
<evidence type="ECO:0000313" key="2">
    <source>
        <dbReference type="EMBL" id="POV98559.1"/>
    </source>
</evidence>
<reference evidence="2" key="1">
    <citation type="submission" date="2017-12" db="EMBL/GenBank/DDBJ databases">
        <title>Gene loss provides genomic basis for host adaptation in cereal stripe rust fungi.</title>
        <authorList>
            <person name="Xia C."/>
        </authorList>
    </citation>
    <scope>NUCLEOTIDE SEQUENCE [LARGE SCALE GENOMIC DNA]</scope>
    <source>
        <strain evidence="2">93-210</strain>
    </source>
</reference>
<dbReference type="Proteomes" id="UP000239156">
    <property type="component" value="Unassembled WGS sequence"/>
</dbReference>
<name>A0A2S4UMR7_9BASI</name>
<feature type="compositionally biased region" description="Low complexity" evidence="1">
    <location>
        <begin position="14"/>
        <end position="25"/>
    </location>
</feature>
<keyword evidence="3" id="KW-1185">Reference proteome</keyword>
<comment type="caution">
    <text evidence="2">The sequence shown here is derived from an EMBL/GenBank/DDBJ whole genome shotgun (WGS) entry which is preliminary data.</text>
</comment>
<feature type="compositionally biased region" description="Polar residues" evidence="1">
    <location>
        <begin position="155"/>
        <end position="165"/>
    </location>
</feature>
<feature type="compositionally biased region" description="Polar residues" evidence="1">
    <location>
        <begin position="445"/>
        <end position="457"/>
    </location>
</feature>
<feature type="region of interest" description="Disordered" evidence="1">
    <location>
        <begin position="1"/>
        <end position="84"/>
    </location>
</feature>
<organism evidence="2 3">
    <name type="scientific">Puccinia striiformis</name>
    <dbReference type="NCBI Taxonomy" id="27350"/>
    <lineage>
        <taxon>Eukaryota</taxon>
        <taxon>Fungi</taxon>
        <taxon>Dikarya</taxon>
        <taxon>Basidiomycota</taxon>
        <taxon>Pucciniomycotina</taxon>
        <taxon>Pucciniomycetes</taxon>
        <taxon>Pucciniales</taxon>
        <taxon>Pucciniaceae</taxon>
        <taxon>Puccinia</taxon>
    </lineage>
</organism>
<dbReference type="PANTHER" id="PTHR33324">
    <property type="entry name" value="EXPRESSED PROTEIN"/>
    <property type="match status" value="1"/>
</dbReference>
<proteinExistence type="predicted"/>
<evidence type="ECO:0000313" key="3">
    <source>
        <dbReference type="Proteomes" id="UP000239156"/>
    </source>
</evidence>
<sequence length="646" mass="69897">MAKHTTYTPNLATHQPQFQAQHHQPLLTPTGTSPINTKMDDDILPDVPFPSTPTSASTQVPGSTQETPQGQFQQLSCPWPPNPSGAPFYNLGQHPLSAPAMLQMLPNQYTMMHGSPGTPMLVPSSQFPNITPGYQYLSPNVPFSQLSAIEPSLQVASTEDGSEVSSRGGRGGRACGAGTGRGRGRGKGKGATNNGASKEPKTMKPWDSDGPPGGKSSVERIVEWLSVQGNYTLWRGPSQSKKSQAESIAEWLESKGCPGRNGKGVEQQIARLERSFWDAMAYRLATGQGILDNATQQQQMESDDEDAIDHVGLANSKVVAKIREICPFYNSLEPVMAERPSAAPTYLSEQTEADIDNDITCALGFDRNEEQSNTADPGKRPLRRESPDWDDYPALWDTPESQQLPSLTQSTQDTAPPSAAEIPGSALSQPATSTTTSDSSTTSSAQKRSLENSSLTSPRKKSHAETITDCIFPSKEQMDKDRAGSLVLAQRRANTESQLVEATTAIARSLAGADEGSEREKVALAKTNLELKITEFDFKQREDNLETNKRRENIKFNLDIARAQAEVEERAAATRNTNALMQANMIQGFMNSTGFTYEAAVKATNDLMGPLQTVTVNSNSAYRLVDVLESPDSPTANNNSNSTEAA</sequence>